<dbReference type="GO" id="GO:0008233">
    <property type="term" value="F:peptidase activity"/>
    <property type="evidence" value="ECO:0007669"/>
    <property type="project" value="InterPro"/>
</dbReference>
<dbReference type="RefSeq" id="WP_012040160.1">
    <property type="nucleotide sequence ID" value="NC_009484.1"/>
</dbReference>
<dbReference type="Gene3D" id="3.90.70.10">
    <property type="entry name" value="Cysteine proteinases"/>
    <property type="match status" value="1"/>
</dbReference>
<feature type="domain" description="Peptidase C39" evidence="2">
    <location>
        <begin position="73"/>
        <end position="203"/>
    </location>
</feature>
<dbReference type="AlphaFoldDB" id="A5G1P3"/>
<dbReference type="Proteomes" id="UP000000245">
    <property type="component" value="Chromosome"/>
</dbReference>
<evidence type="ECO:0000313" key="3">
    <source>
        <dbReference type="EMBL" id="ABQ31775.1"/>
    </source>
</evidence>
<proteinExistence type="predicted"/>
<evidence type="ECO:0000259" key="2">
    <source>
        <dbReference type="PROSITE" id="PS50990"/>
    </source>
</evidence>
<keyword evidence="1" id="KW-0732">Signal</keyword>
<name>A5G1P3_ACICJ</name>
<dbReference type="GO" id="GO:0016020">
    <property type="term" value="C:membrane"/>
    <property type="evidence" value="ECO:0007669"/>
    <property type="project" value="InterPro"/>
</dbReference>
<dbReference type="Pfam" id="PF03412">
    <property type="entry name" value="Peptidase_C39"/>
    <property type="match status" value="1"/>
</dbReference>
<organism evidence="3 4">
    <name type="scientific">Acidiphilium cryptum (strain JF-5)</name>
    <dbReference type="NCBI Taxonomy" id="349163"/>
    <lineage>
        <taxon>Bacteria</taxon>
        <taxon>Pseudomonadati</taxon>
        <taxon>Pseudomonadota</taxon>
        <taxon>Alphaproteobacteria</taxon>
        <taxon>Acetobacterales</taxon>
        <taxon>Acidocellaceae</taxon>
        <taxon>Acidiphilium</taxon>
    </lineage>
</organism>
<dbReference type="GO" id="GO:0006508">
    <property type="term" value="P:proteolysis"/>
    <property type="evidence" value="ECO:0007669"/>
    <property type="project" value="InterPro"/>
</dbReference>
<feature type="chain" id="PRO_5002683233" evidence="1">
    <location>
        <begin position="41"/>
        <end position="251"/>
    </location>
</feature>
<accession>A5G1P3</accession>
<dbReference type="PROSITE" id="PS50990">
    <property type="entry name" value="PEPTIDASE_C39"/>
    <property type="match status" value="1"/>
</dbReference>
<dbReference type="STRING" id="349163.Acry_2584"/>
<dbReference type="CDD" id="cd02423">
    <property type="entry name" value="Peptidase_C39G"/>
    <property type="match status" value="1"/>
</dbReference>
<reference evidence="3 4" key="1">
    <citation type="submission" date="2007-05" db="EMBL/GenBank/DDBJ databases">
        <title>Complete sequence of chromosome of Acidiphilium cryptum JF-5.</title>
        <authorList>
            <consortium name="US DOE Joint Genome Institute"/>
            <person name="Copeland A."/>
            <person name="Lucas S."/>
            <person name="Lapidus A."/>
            <person name="Barry K."/>
            <person name="Detter J.C."/>
            <person name="Glavina del Rio T."/>
            <person name="Hammon N."/>
            <person name="Israni S."/>
            <person name="Dalin E."/>
            <person name="Tice H."/>
            <person name="Pitluck S."/>
            <person name="Sims D."/>
            <person name="Brettin T."/>
            <person name="Bruce D."/>
            <person name="Han C."/>
            <person name="Schmutz J."/>
            <person name="Larimer F."/>
            <person name="Land M."/>
            <person name="Hauser L."/>
            <person name="Kyrpides N."/>
            <person name="Kim E."/>
            <person name="Magnuson T."/>
            <person name="Richardson P."/>
        </authorList>
    </citation>
    <scope>NUCLEOTIDE SEQUENCE [LARGE SCALE GENOMIC DNA]</scope>
    <source>
        <strain evidence="3 4">JF-5</strain>
    </source>
</reference>
<dbReference type="GO" id="GO:0005524">
    <property type="term" value="F:ATP binding"/>
    <property type="evidence" value="ECO:0007669"/>
    <property type="project" value="InterPro"/>
</dbReference>
<keyword evidence="4" id="KW-1185">Reference proteome</keyword>
<evidence type="ECO:0000256" key="1">
    <source>
        <dbReference type="SAM" id="SignalP"/>
    </source>
</evidence>
<dbReference type="HOGENOM" id="CLU_092029_0_0_5"/>
<dbReference type="KEGG" id="acr:Acry_2584"/>
<gene>
    <name evidence="3" type="ordered locus">Acry_2584</name>
</gene>
<protein>
    <submittedName>
        <fullName evidence="3">Peptidase C39, bacteriocin processing</fullName>
    </submittedName>
</protein>
<evidence type="ECO:0000313" key="4">
    <source>
        <dbReference type="Proteomes" id="UP000000245"/>
    </source>
</evidence>
<sequence length="251" mass="27333">MTQTPQPRDRTRLSGTHAPGCRAILAALCLACGIAGPAAAGNFPINGLSLGAGSVNMPIQSFESMRFSQTIHQAYDFSCGSAALATLLTYAYHRPVTEKKVFLSMFRNGNREAIERYGFSLLDMKTYLAREGIPSGGFDAPLSKLAGLHVPAIVLINDHGYHHFVVVRSIAEGRVLLSDPAVGLRSESVARFRKQWSGIFFLILSQAEIAQKNYNDPSLWQGSPPAPTEIARYALSLARLQEVTIPIANRF</sequence>
<dbReference type="EMBL" id="CP000697">
    <property type="protein sequence ID" value="ABQ31775.1"/>
    <property type="molecule type" value="Genomic_DNA"/>
</dbReference>
<feature type="signal peptide" evidence="1">
    <location>
        <begin position="1"/>
        <end position="40"/>
    </location>
</feature>
<dbReference type="eggNOG" id="COG3271">
    <property type="taxonomic scope" value="Bacteria"/>
</dbReference>
<dbReference type="InterPro" id="IPR005074">
    <property type="entry name" value="Peptidase_C39"/>
</dbReference>